<dbReference type="AlphaFoldDB" id="A0A381WLH1"/>
<dbReference type="SUPFAM" id="SSF52540">
    <property type="entry name" value="P-loop containing nucleoside triphosphate hydrolases"/>
    <property type="match status" value="1"/>
</dbReference>
<comment type="similarity">
    <text evidence="6">Belongs to the Mrp/NBP35 ATP-binding proteins family.</text>
</comment>
<keyword evidence="3" id="KW-0067">ATP-binding</keyword>
<keyword evidence="5" id="KW-0411">Iron-sulfur</keyword>
<organism evidence="7">
    <name type="scientific">marine metagenome</name>
    <dbReference type="NCBI Taxonomy" id="408172"/>
    <lineage>
        <taxon>unclassified sequences</taxon>
        <taxon>metagenomes</taxon>
        <taxon>ecological metagenomes</taxon>
    </lineage>
</organism>
<dbReference type="Gene3D" id="3.40.50.300">
    <property type="entry name" value="P-loop containing nucleotide triphosphate hydrolases"/>
    <property type="match status" value="1"/>
</dbReference>
<dbReference type="InterPro" id="IPR044304">
    <property type="entry name" value="NUBPL-like"/>
</dbReference>
<reference evidence="7" key="1">
    <citation type="submission" date="2018-05" db="EMBL/GenBank/DDBJ databases">
        <authorList>
            <person name="Lanie J.A."/>
            <person name="Ng W.-L."/>
            <person name="Kazmierczak K.M."/>
            <person name="Andrzejewski T.M."/>
            <person name="Davidsen T.M."/>
            <person name="Wayne K.J."/>
            <person name="Tettelin H."/>
            <person name="Glass J.I."/>
            <person name="Rusch D."/>
            <person name="Podicherti R."/>
            <person name="Tsui H.-C.T."/>
            <person name="Winkler M.E."/>
        </authorList>
    </citation>
    <scope>NUCLEOTIDE SEQUENCE</scope>
</reference>
<dbReference type="GO" id="GO:0140663">
    <property type="term" value="F:ATP-dependent FeS chaperone activity"/>
    <property type="evidence" value="ECO:0007669"/>
    <property type="project" value="InterPro"/>
</dbReference>
<evidence type="ECO:0000256" key="4">
    <source>
        <dbReference type="ARBA" id="ARBA00023004"/>
    </source>
</evidence>
<dbReference type="EMBL" id="UINC01012042">
    <property type="protein sequence ID" value="SVA52817.1"/>
    <property type="molecule type" value="Genomic_DNA"/>
</dbReference>
<evidence type="ECO:0000256" key="6">
    <source>
        <dbReference type="ARBA" id="ARBA00024036"/>
    </source>
</evidence>
<dbReference type="GO" id="GO:0016226">
    <property type="term" value="P:iron-sulfur cluster assembly"/>
    <property type="evidence" value="ECO:0007669"/>
    <property type="project" value="InterPro"/>
</dbReference>
<dbReference type="InterPro" id="IPR019591">
    <property type="entry name" value="Mrp/NBP35_ATP-bd"/>
</dbReference>
<dbReference type="InterPro" id="IPR033756">
    <property type="entry name" value="YlxH/NBP35"/>
</dbReference>
<dbReference type="GO" id="GO:0051539">
    <property type="term" value="F:4 iron, 4 sulfur cluster binding"/>
    <property type="evidence" value="ECO:0007669"/>
    <property type="project" value="TreeGrafter"/>
</dbReference>
<evidence type="ECO:0000256" key="2">
    <source>
        <dbReference type="ARBA" id="ARBA00022741"/>
    </source>
</evidence>
<keyword evidence="2" id="KW-0547">Nucleotide-binding</keyword>
<evidence type="ECO:0000256" key="5">
    <source>
        <dbReference type="ARBA" id="ARBA00023014"/>
    </source>
</evidence>
<dbReference type="Pfam" id="PF10609">
    <property type="entry name" value="ParA"/>
    <property type="match status" value="1"/>
</dbReference>
<evidence type="ECO:0000313" key="7">
    <source>
        <dbReference type="EMBL" id="SVA52817.1"/>
    </source>
</evidence>
<evidence type="ECO:0000256" key="3">
    <source>
        <dbReference type="ARBA" id="ARBA00022840"/>
    </source>
</evidence>
<dbReference type="PANTHER" id="PTHR42961:SF2">
    <property type="entry name" value="IRON-SULFUR PROTEIN NUBPL"/>
    <property type="match status" value="1"/>
</dbReference>
<dbReference type="CDD" id="cd02037">
    <property type="entry name" value="Mrp_NBP35"/>
    <property type="match status" value="1"/>
</dbReference>
<dbReference type="FunFam" id="3.40.50.300:FF:000418">
    <property type="entry name" value="Iron-sulfur cluster carrier protein"/>
    <property type="match status" value="1"/>
</dbReference>
<proteinExistence type="inferred from homology"/>
<dbReference type="HAMAP" id="MF_02040">
    <property type="entry name" value="Mrp_NBP35"/>
    <property type="match status" value="1"/>
</dbReference>
<dbReference type="PANTHER" id="PTHR42961">
    <property type="entry name" value="IRON-SULFUR PROTEIN NUBPL"/>
    <property type="match status" value="1"/>
</dbReference>
<evidence type="ECO:0008006" key="8">
    <source>
        <dbReference type="Google" id="ProtNLM"/>
    </source>
</evidence>
<evidence type="ECO:0000256" key="1">
    <source>
        <dbReference type="ARBA" id="ARBA00022723"/>
    </source>
</evidence>
<dbReference type="InterPro" id="IPR000808">
    <property type="entry name" value="Mrp-like_CS"/>
</dbReference>
<accession>A0A381WLH1</accession>
<gene>
    <name evidence="7" type="ORF">METZ01_LOCUS105671</name>
</gene>
<sequence length="346" mass="37925">MSDKLITSIYEITKNYYDPISNIPLNENNSNLSIICKDGHANISLNINQQDQEKYTDLSKNLKNALSNINALLSVNIIFTSEKTTDPASKKHYRFQISAKNIIAIASGKGGVGKSTFAVNFAVALKKLGYQVGILDADIYGPSVPRMMGITGRPQTNDNKKLIPLESYGIKCMSIGFLIGVDTPTIWRGPMVMKALEQMFNGVEWGELDYLIIDLPPGTGDAHLTLAQSSKLSGSIIISTPQDVALIDARKGINMFKKVNVPVLGIVENMSYFICSKCNERHEIFSSGGAKKEAEKFETPFLGELPLDKNLRIYSDEGRPICVSDSESSIAATYLAIAKKVHGNLH</sequence>
<dbReference type="InterPro" id="IPR027417">
    <property type="entry name" value="P-loop_NTPase"/>
</dbReference>
<dbReference type="PROSITE" id="PS01215">
    <property type="entry name" value="MRP"/>
    <property type="match status" value="1"/>
</dbReference>
<dbReference type="GO" id="GO:0005524">
    <property type="term" value="F:ATP binding"/>
    <property type="evidence" value="ECO:0007669"/>
    <property type="project" value="UniProtKB-KW"/>
</dbReference>
<keyword evidence="4" id="KW-0408">Iron</keyword>
<dbReference type="GO" id="GO:0046872">
    <property type="term" value="F:metal ion binding"/>
    <property type="evidence" value="ECO:0007669"/>
    <property type="project" value="UniProtKB-KW"/>
</dbReference>
<protein>
    <recommendedName>
        <fullName evidence="8">MIP18 family-like domain-containing protein</fullName>
    </recommendedName>
</protein>
<keyword evidence="1" id="KW-0479">Metal-binding</keyword>
<name>A0A381WLH1_9ZZZZ</name>